<keyword evidence="4" id="KW-1185">Reference proteome</keyword>
<dbReference type="EMBL" id="AZBU02000011">
    <property type="protein sequence ID" value="TKR60281.1"/>
    <property type="molecule type" value="Genomic_DNA"/>
</dbReference>
<feature type="chain" id="PRO_5020727568" description="SXP/RAL-2 family protein Ani s 5-like cation-binding domain-containing protein" evidence="2">
    <location>
        <begin position="18"/>
        <end position="323"/>
    </location>
</feature>
<proteinExistence type="predicted"/>
<accession>A0A4U5LVU3</accession>
<dbReference type="STRING" id="34508.A0A4U5LVU3"/>
<evidence type="ECO:0000256" key="1">
    <source>
        <dbReference type="SAM" id="MobiDB-lite"/>
    </source>
</evidence>
<reference evidence="3 4" key="1">
    <citation type="journal article" date="2015" name="Genome Biol.">
        <title>Comparative genomics of Steinernema reveals deeply conserved gene regulatory networks.</title>
        <authorList>
            <person name="Dillman A.R."/>
            <person name="Macchietto M."/>
            <person name="Porter C.F."/>
            <person name="Rogers A."/>
            <person name="Williams B."/>
            <person name="Antoshechkin I."/>
            <person name="Lee M.M."/>
            <person name="Goodwin Z."/>
            <person name="Lu X."/>
            <person name="Lewis E.E."/>
            <person name="Goodrich-Blair H."/>
            <person name="Stock S.P."/>
            <person name="Adams B.J."/>
            <person name="Sternberg P.W."/>
            <person name="Mortazavi A."/>
        </authorList>
    </citation>
    <scope>NUCLEOTIDE SEQUENCE [LARGE SCALE GENOMIC DNA]</scope>
    <source>
        <strain evidence="3 4">ALL</strain>
    </source>
</reference>
<feature type="region of interest" description="Disordered" evidence="1">
    <location>
        <begin position="214"/>
        <end position="234"/>
    </location>
</feature>
<evidence type="ECO:0000256" key="2">
    <source>
        <dbReference type="SAM" id="SignalP"/>
    </source>
</evidence>
<evidence type="ECO:0000313" key="3">
    <source>
        <dbReference type="EMBL" id="TKR60281.1"/>
    </source>
</evidence>
<dbReference type="OrthoDB" id="5846958at2759"/>
<sequence length="323" mass="35939">MSIAPLLLWTLFVLTTAKPSWDFASSRSDQPPYPAWYQVPKSPLNYSPEAGYDRPATNYDRSSGYGRPSQTVYGAYGAARGMKNPPMEFGNERAIANNVLPGGRKPIAPFYGGAMGTPQMANMAQDIEAEFDRPSAVLKYHPLLARRPSKPTSTEASARTLAKPFWTKKSPYNVVTMVTKPPSVQPRRPSSSKVTLAYSTPPPWIPIRLRGKTLKTSTTSTTSTTQAPSTTSELRPKQKSLINYLLRIWVAENPNAELFAAIKDVVSKFRASLDQSNVEQDVKKMGTQLENTWQELRRGSNGRLDHIFERAQQMLQDPSASRQ</sequence>
<keyword evidence="2" id="KW-0732">Signal</keyword>
<evidence type="ECO:0000313" key="4">
    <source>
        <dbReference type="Proteomes" id="UP000298663"/>
    </source>
</evidence>
<reference evidence="3 4" key="2">
    <citation type="journal article" date="2019" name="G3 (Bethesda)">
        <title>Hybrid Assembly of the Genome of the Entomopathogenic Nematode Steinernema carpocapsae Identifies the X-Chromosome.</title>
        <authorList>
            <person name="Serra L."/>
            <person name="Macchietto M."/>
            <person name="Macias-Munoz A."/>
            <person name="McGill C.J."/>
            <person name="Rodriguez I.M."/>
            <person name="Rodriguez B."/>
            <person name="Murad R."/>
            <person name="Mortazavi A."/>
        </authorList>
    </citation>
    <scope>NUCLEOTIDE SEQUENCE [LARGE SCALE GENOMIC DNA]</scope>
    <source>
        <strain evidence="3 4">ALL</strain>
    </source>
</reference>
<feature type="signal peptide" evidence="2">
    <location>
        <begin position="1"/>
        <end position="17"/>
    </location>
</feature>
<feature type="compositionally biased region" description="Low complexity" evidence="1">
    <location>
        <begin position="214"/>
        <end position="232"/>
    </location>
</feature>
<organism evidence="3 4">
    <name type="scientific">Steinernema carpocapsae</name>
    <name type="common">Entomopathogenic nematode</name>
    <dbReference type="NCBI Taxonomy" id="34508"/>
    <lineage>
        <taxon>Eukaryota</taxon>
        <taxon>Metazoa</taxon>
        <taxon>Ecdysozoa</taxon>
        <taxon>Nematoda</taxon>
        <taxon>Chromadorea</taxon>
        <taxon>Rhabditida</taxon>
        <taxon>Tylenchina</taxon>
        <taxon>Panagrolaimomorpha</taxon>
        <taxon>Strongyloidoidea</taxon>
        <taxon>Steinernematidae</taxon>
        <taxon>Steinernema</taxon>
    </lineage>
</organism>
<protein>
    <recommendedName>
        <fullName evidence="5">SXP/RAL-2 family protein Ani s 5-like cation-binding domain-containing protein</fullName>
    </recommendedName>
</protein>
<dbReference type="Proteomes" id="UP000298663">
    <property type="component" value="Unassembled WGS sequence"/>
</dbReference>
<gene>
    <name evidence="3" type="ORF">L596_027553</name>
</gene>
<name>A0A4U5LVU3_STECR</name>
<comment type="caution">
    <text evidence="3">The sequence shown here is derived from an EMBL/GenBank/DDBJ whole genome shotgun (WGS) entry which is preliminary data.</text>
</comment>
<evidence type="ECO:0008006" key="5">
    <source>
        <dbReference type="Google" id="ProtNLM"/>
    </source>
</evidence>
<dbReference type="AlphaFoldDB" id="A0A4U5LVU3"/>